<protein>
    <recommendedName>
        <fullName evidence="4">ABC transporter permease</fullName>
    </recommendedName>
</protein>
<sequence>MTSFSSITKALSRPKLSIINRIVIVDALAIIITILFQVYKGTLSGMDPVAITLTYSIFAYLVAFVLLARNVEHTYTSSSYRLIPASDTKLYSASLLSALVAMVYMGLAQVGLALITSALDFPEIAGAARQMFSDIYQSSDKTSFGLNIFVIITGSILLLIALALFCWATISLIHLIGNALTNFLPDSRQKFFRFVLYVVVIVVFLYVFTYVVGMVNGILHNFKGVLDYSSNAYLQIYFGSIYLFAFALVESMGNVYLLKNWVETEN</sequence>
<feature type="transmembrane region" description="Helical" evidence="1">
    <location>
        <begin position="21"/>
        <end position="39"/>
    </location>
</feature>
<feature type="transmembrane region" description="Helical" evidence="1">
    <location>
        <begin position="232"/>
        <end position="249"/>
    </location>
</feature>
<reference evidence="2 3" key="1">
    <citation type="journal article" date="2021" name="Int. J. Syst. Evol. Microbiol.">
        <title>Lentilactobacillus fungorum sp. nov., isolated from spent mushroom substrates.</title>
        <authorList>
            <person name="Tohno M."/>
            <person name="Tanizawa Y."/>
            <person name="Kojima Y."/>
            <person name="Sakamoto M."/>
            <person name="Ohkuma M."/>
            <person name="Kobayashi H."/>
        </authorList>
    </citation>
    <scope>NUCLEOTIDE SEQUENCE [LARGE SCALE GENOMIC DNA]</scope>
    <source>
        <strain evidence="2 3">YK48G</strain>
    </source>
</reference>
<keyword evidence="1" id="KW-0472">Membrane</keyword>
<name>A0ABQ3VXQ1_9LACO</name>
<evidence type="ECO:0000256" key="1">
    <source>
        <dbReference type="SAM" id="Phobius"/>
    </source>
</evidence>
<dbReference type="Proteomes" id="UP000604765">
    <property type="component" value="Unassembled WGS sequence"/>
</dbReference>
<comment type="caution">
    <text evidence="2">The sequence shown here is derived from an EMBL/GenBank/DDBJ whole genome shotgun (WGS) entry which is preliminary data.</text>
</comment>
<dbReference type="EMBL" id="BNJR01000007">
    <property type="protein sequence ID" value="GHP13206.1"/>
    <property type="molecule type" value="Genomic_DNA"/>
</dbReference>
<gene>
    <name evidence="2" type="ORF">YK48G_06310</name>
</gene>
<organism evidence="2 3">
    <name type="scientific">Lentilactobacillus fungorum</name>
    <dbReference type="NCBI Taxonomy" id="2201250"/>
    <lineage>
        <taxon>Bacteria</taxon>
        <taxon>Bacillati</taxon>
        <taxon>Bacillota</taxon>
        <taxon>Bacilli</taxon>
        <taxon>Lactobacillales</taxon>
        <taxon>Lactobacillaceae</taxon>
        <taxon>Lentilactobacillus</taxon>
    </lineage>
</organism>
<feature type="transmembrane region" description="Helical" evidence="1">
    <location>
        <begin position="51"/>
        <end position="69"/>
    </location>
</feature>
<evidence type="ECO:0008006" key="4">
    <source>
        <dbReference type="Google" id="ProtNLM"/>
    </source>
</evidence>
<accession>A0ABQ3VXQ1</accession>
<keyword evidence="1" id="KW-1133">Transmembrane helix</keyword>
<dbReference type="RefSeq" id="WP_203629256.1">
    <property type="nucleotide sequence ID" value="NZ_BNJR01000007.1"/>
</dbReference>
<evidence type="ECO:0000313" key="2">
    <source>
        <dbReference type="EMBL" id="GHP13206.1"/>
    </source>
</evidence>
<proteinExistence type="predicted"/>
<feature type="transmembrane region" description="Helical" evidence="1">
    <location>
        <begin position="148"/>
        <end position="173"/>
    </location>
</feature>
<keyword evidence="1" id="KW-0812">Transmembrane</keyword>
<keyword evidence="3" id="KW-1185">Reference proteome</keyword>
<evidence type="ECO:0000313" key="3">
    <source>
        <dbReference type="Proteomes" id="UP000604765"/>
    </source>
</evidence>
<feature type="transmembrane region" description="Helical" evidence="1">
    <location>
        <begin position="90"/>
        <end position="115"/>
    </location>
</feature>
<feature type="transmembrane region" description="Helical" evidence="1">
    <location>
        <begin position="194"/>
        <end position="212"/>
    </location>
</feature>